<name>B0P9B0_9FIRM</name>
<evidence type="ECO:0000313" key="1">
    <source>
        <dbReference type="EMBL" id="EDS11979.1"/>
    </source>
</evidence>
<proteinExistence type="predicted"/>
<gene>
    <name evidence="1" type="ORF">ANACOL_01357</name>
</gene>
<reference evidence="1" key="2">
    <citation type="submission" date="2013-09" db="EMBL/GenBank/DDBJ databases">
        <title>Draft genome sequence of Anaerotruncus colihominis(DSM 17241).</title>
        <authorList>
            <person name="Sudarsanam P."/>
            <person name="Ley R."/>
            <person name="Guruge J."/>
            <person name="Turnbaugh P.J."/>
            <person name="Mahowald M."/>
            <person name="Liep D."/>
            <person name="Gordon J."/>
        </authorList>
    </citation>
    <scope>NUCLEOTIDE SEQUENCE</scope>
    <source>
        <strain evidence="1">DSM 17241</strain>
    </source>
</reference>
<reference evidence="1" key="1">
    <citation type="submission" date="2007-11" db="EMBL/GenBank/DDBJ databases">
        <authorList>
            <person name="Fulton L."/>
            <person name="Clifton S."/>
            <person name="Fulton B."/>
            <person name="Xu J."/>
            <person name="Minx P."/>
            <person name="Pepin K.H."/>
            <person name="Johnson M."/>
            <person name="Thiruvilangam P."/>
            <person name="Bhonagiri V."/>
            <person name="Nash W.E."/>
            <person name="Mardis E.R."/>
            <person name="Wilson R.K."/>
        </authorList>
    </citation>
    <scope>NUCLEOTIDE SEQUENCE [LARGE SCALE GENOMIC DNA]</scope>
    <source>
        <strain evidence="1">DSM 17241</strain>
    </source>
</reference>
<keyword evidence="2" id="KW-1185">Reference proteome</keyword>
<sequence length="57" mass="5967">MTFASASPAYGRVSCGLRAAHSRLGKRSLYKRSTKPAVRGAACLNPETCPTVRGAAD</sequence>
<comment type="caution">
    <text evidence="1">The sequence shown here is derived from an EMBL/GenBank/DDBJ whole genome shotgun (WGS) entry which is preliminary data.</text>
</comment>
<evidence type="ECO:0000313" key="2">
    <source>
        <dbReference type="Proteomes" id="UP000003803"/>
    </source>
</evidence>
<accession>B0P9B0</accession>
<organism evidence="1 2">
    <name type="scientific">Anaerotruncus colihominis DSM 17241</name>
    <dbReference type="NCBI Taxonomy" id="445972"/>
    <lineage>
        <taxon>Bacteria</taxon>
        <taxon>Bacillati</taxon>
        <taxon>Bacillota</taxon>
        <taxon>Clostridia</taxon>
        <taxon>Eubacteriales</taxon>
        <taxon>Oscillospiraceae</taxon>
        <taxon>Anaerotruncus</taxon>
    </lineage>
</organism>
<dbReference type="AlphaFoldDB" id="B0P9B0"/>
<dbReference type="Proteomes" id="UP000003803">
    <property type="component" value="Unassembled WGS sequence"/>
</dbReference>
<protein>
    <submittedName>
        <fullName evidence="1">Uncharacterized protein</fullName>
    </submittedName>
</protein>
<dbReference type="HOGENOM" id="CLU_2986414_0_0_9"/>
<dbReference type="EMBL" id="ABGD02000009">
    <property type="protein sequence ID" value="EDS11979.1"/>
    <property type="molecule type" value="Genomic_DNA"/>
</dbReference>